<proteinExistence type="predicted"/>
<dbReference type="Gene3D" id="1.25.40.990">
    <property type="match status" value="1"/>
</dbReference>
<sequence>LQGKTFDTEAEFRGYYVMLHLHDSNIMRQVLSYRKEVRESQPVRLALQLSGALQNKNYVRFFRLLKKEATYLQCCICHRYFNTVLSNALHTMMTAYGRHSAFLLEISYLLRVLAWDDREDALNSLIPYGVEPNNLNYEQVFFNHDTFVQDPDAPMRPFRWIDAKNNVSWSQVVYGPAPFSFFSIAVMTDSFDDSGRYNKDPVLSAVFEKYSLQSEAQRLLFAEQNQAPVKPASIATMRQEHHEARSWVTSTVENVVREVADEESFTICKDANVEGLAASISGGLVDEFL</sequence>
<evidence type="ECO:0000313" key="2">
    <source>
        <dbReference type="EMBL" id="PIO57020.1"/>
    </source>
</evidence>
<dbReference type="EMBL" id="KZ371689">
    <property type="protein sequence ID" value="PIO57020.1"/>
    <property type="molecule type" value="Genomic_DNA"/>
</dbReference>
<accession>A0A2G9TI51</accession>
<dbReference type="PANTHER" id="PTHR12436">
    <property type="entry name" value="80 KDA MCM3-ASSOCIATED PROTEIN"/>
    <property type="match status" value="1"/>
</dbReference>
<dbReference type="Pfam" id="PF03399">
    <property type="entry name" value="SAC3_GANP"/>
    <property type="match status" value="1"/>
</dbReference>
<evidence type="ECO:0000313" key="3">
    <source>
        <dbReference type="Proteomes" id="UP000230423"/>
    </source>
</evidence>
<gene>
    <name evidence="2" type="ORF">TELCIR_21578</name>
</gene>
<name>A0A2G9TI51_TELCI</name>
<dbReference type="OrthoDB" id="21502at2759"/>
<protein>
    <submittedName>
        <fullName evidence="2">SAC3/GANP family protein</fullName>
    </submittedName>
</protein>
<reference evidence="2 3" key="1">
    <citation type="submission" date="2015-09" db="EMBL/GenBank/DDBJ databases">
        <title>Draft genome of the parasitic nematode Teladorsagia circumcincta isolate WARC Sus (inbred).</title>
        <authorList>
            <person name="Mitreva M."/>
        </authorList>
    </citation>
    <scope>NUCLEOTIDE SEQUENCE [LARGE SCALE GENOMIC DNA]</scope>
    <source>
        <strain evidence="2 3">S</strain>
    </source>
</reference>
<organism evidence="2 3">
    <name type="scientific">Teladorsagia circumcincta</name>
    <name type="common">Brown stomach worm</name>
    <name type="synonym">Ostertagia circumcincta</name>
    <dbReference type="NCBI Taxonomy" id="45464"/>
    <lineage>
        <taxon>Eukaryota</taxon>
        <taxon>Metazoa</taxon>
        <taxon>Ecdysozoa</taxon>
        <taxon>Nematoda</taxon>
        <taxon>Chromadorea</taxon>
        <taxon>Rhabditida</taxon>
        <taxon>Rhabditina</taxon>
        <taxon>Rhabditomorpha</taxon>
        <taxon>Strongyloidea</taxon>
        <taxon>Trichostrongylidae</taxon>
        <taxon>Teladorsagia</taxon>
    </lineage>
</organism>
<feature type="domain" description="SAC3/GANP/THP3 conserved" evidence="1">
    <location>
        <begin position="4"/>
        <end position="131"/>
    </location>
</feature>
<dbReference type="InterPro" id="IPR005062">
    <property type="entry name" value="SAC3/GANP/THP3_conserved"/>
</dbReference>
<dbReference type="AlphaFoldDB" id="A0A2G9TI51"/>
<dbReference type="PANTHER" id="PTHR12436:SF3">
    <property type="entry name" value="GERMINAL-CENTER ASSOCIATED NUCLEAR PROTEIN"/>
    <property type="match status" value="1"/>
</dbReference>
<keyword evidence="3" id="KW-1185">Reference proteome</keyword>
<dbReference type="Proteomes" id="UP000230423">
    <property type="component" value="Unassembled WGS sequence"/>
</dbReference>
<evidence type="ECO:0000259" key="1">
    <source>
        <dbReference type="Pfam" id="PF03399"/>
    </source>
</evidence>
<dbReference type="GO" id="GO:0006406">
    <property type="term" value="P:mRNA export from nucleus"/>
    <property type="evidence" value="ECO:0007669"/>
    <property type="project" value="TreeGrafter"/>
</dbReference>
<dbReference type="InterPro" id="IPR045107">
    <property type="entry name" value="SAC3/GANP/THP3"/>
</dbReference>
<feature type="non-terminal residue" evidence="2">
    <location>
        <position position="1"/>
    </location>
</feature>
<feature type="non-terminal residue" evidence="2">
    <location>
        <position position="289"/>
    </location>
</feature>
<dbReference type="GO" id="GO:0005737">
    <property type="term" value="C:cytoplasm"/>
    <property type="evidence" value="ECO:0007669"/>
    <property type="project" value="TreeGrafter"/>
</dbReference>
<dbReference type="GO" id="GO:0070390">
    <property type="term" value="C:transcription export complex 2"/>
    <property type="evidence" value="ECO:0007669"/>
    <property type="project" value="TreeGrafter"/>
</dbReference>